<keyword evidence="1" id="KW-0479">Metal-binding</keyword>
<gene>
    <name evidence="3" type="ORF">V1264_008245</name>
</gene>
<dbReference type="GO" id="GO:0008270">
    <property type="term" value="F:zinc ion binding"/>
    <property type="evidence" value="ECO:0007669"/>
    <property type="project" value="UniProtKB-KW"/>
</dbReference>
<proteinExistence type="predicted"/>
<name>A0AAN9G2I5_9CAEN</name>
<accession>A0AAN9G2I5</accession>
<keyword evidence="4" id="KW-1185">Reference proteome</keyword>
<dbReference type="PANTHER" id="PTHR47526">
    <property type="entry name" value="ATP-DEPENDENT DNA HELICASE"/>
    <property type="match status" value="1"/>
</dbReference>
<dbReference type="PANTHER" id="PTHR47526:SF3">
    <property type="entry name" value="PHD-TYPE DOMAIN-CONTAINING PROTEIN"/>
    <property type="match status" value="1"/>
</dbReference>
<sequence length="239" mass="26600">MGPVSRKRWWEHKGKVLVRMPDYFEVASPSNESLKWEDNMRNWPPVTYVKIVNYLMFSEGCDGEAMENFKSMESYNYFQSRKVSALYTTAVSSELVIVTGEVTPSQAVNNEKLKAWVLCTIDGVIETAGCTCKAGQGKSCSHAGAILWKLEAAASSGRSGEACTDTQQRWNQGTIANIGPKRMNQVSFQRHKQNSDLNPEAADTIVSEVTLPPIAKYLTHEDLRRGVEDSTVKNLAVMP</sequence>
<dbReference type="InterPro" id="IPR007527">
    <property type="entry name" value="Znf_SWIM"/>
</dbReference>
<feature type="domain" description="SWIM-type" evidence="2">
    <location>
        <begin position="115"/>
        <end position="151"/>
    </location>
</feature>
<evidence type="ECO:0000259" key="2">
    <source>
        <dbReference type="PROSITE" id="PS50966"/>
    </source>
</evidence>
<keyword evidence="1" id="KW-0863">Zinc-finger</keyword>
<comment type="caution">
    <text evidence="3">The sequence shown here is derived from an EMBL/GenBank/DDBJ whole genome shotgun (WGS) entry which is preliminary data.</text>
</comment>
<evidence type="ECO:0000313" key="4">
    <source>
        <dbReference type="Proteomes" id="UP001374579"/>
    </source>
</evidence>
<evidence type="ECO:0000256" key="1">
    <source>
        <dbReference type="PROSITE-ProRule" id="PRU00325"/>
    </source>
</evidence>
<dbReference type="EMBL" id="JBAMIC010000021">
    <property type="protein sequence ID" value="KAK7092509.1"/>
    <property type="molecule type" value="Genomic_DNA"/>
</dbReference>
<organism evidence="3 4">
    <name type="scientific">Littorina saxatilis</name>
    <dbReference type="NCBI Taxonomy" id="31220"/>
    <lineage>
        <taxon>Eukaryota</taxon>
        <taxon>Metazoa</taxon>
        <taxon>Spiralia</taxon>
        <taxon>Lophotrochozoa</taxon>
        <taxon>Mollusca</taxon>
        <taxon>Gastropoda</taxon>
        <taxon>Caenogastropoda</taxon>
        <taxon>Littorinimorpha</taxon>
        <taxon>Littorinoidea</taxon>
        <taxon>Littorinidae</taxon>
        <taxon>Littorina</taxon>
    </lineage>
</organism>
<keyword evidence="1" id="KW-0862">Zinc</keyword>
<protein>
    <recommendedName>
        <fullName evidence="2">SWIM-type domain-containing protein</fullName>
    </recommendedName>
</protein>
<reference evidence="3 4" key="1">
    <citation type="submission" date="2024-02" db="EMBL/GenBank/DDBJ databases">
        <title>Chromosome-scale genome assembly of the rough periwinkle Littorina saxatilis.</title>
        <authorList>
            <person name="De Jode A."/>
            <person name="Faria R."/>
            <person name="Formenti G."/>
            <person name="Sims Y."/>
            <person name="Smith T.P."/>
            <person name="Tracey A."/>
            <person name="Wood J.M.D."/>
            <person name="Zagrodzka Z.B."/>
            <person name="Johannesson K."/>
            <person name="Butlin R.K."/>
            <person name="Leder E.H."/>
        </authorList>
    </citation>
    <scope>NUCLEOTIDE SEQUENCE [LARGE SCALE GENOMIC DNA]</scope>
    <source>
        <strain evidence="3">Snail1</strain>
        <tissue evidence="3">Muscle</tissue>
    </source>
</reference>
<evidence type="ECO:0000313" key="3">
    <source>
        <dbReference type="EMBL" id="KAK7092509.1"/>
    </source>
</evidence>
<dbReference type="PROSITE" id="PS50966">
    <property type="entry name" value="ZF_SWIM"/>
    <property type="match status" value="1"/>
</dbReference>
<dbReference type="AlphaFoldDB" id="A0AAN9G2I5"/>
<dbReference type="Proteomes" id="UP001374579">
    <property type="component" value="Unassembled WGS sequence"/>
</dbReference>